<comment type="subcellular location">
    <subcellularLocation>
        <location evidence="2">Cytoplasm</location>
    </subcellularLocation>
    <subcellularLocation>
        <location evidence="1">Nucleus</location>
    </subcellularLocation>
</comment>
<evidence type="ECO:0000256" key="4">
    <source>
        <dbReference type="ARBA" id="ARBA00023242"/>
    </source>
</evidence>
<gene>
    <name evidence="7" type="ORF">OLEA9_A000390</name>
</gene>
<name>A0A8S0TZQ2_OLEEU</name>
<evidence type="ECO:0000313" key="7">
    <source>
        <dbReference type="EMBL" id="CAA3010195.1"/>
    </source>
</evidence>
<evidence type="ECO:0000313" key="8">
    <source>
        <dbReference type="Proteomes" id="UP000594638"/>
    </source>
</evidence>
<dbReference type="GO" id="GO:0005737">
    <property type="term" value="C:cytoplasm"/>
    <property type="evidence" value="ECO:0007669"/>
    <property type="project" value="UniProtKB-SubCell"/>
</dbReference>
<dbReference type="AlphaFoldDB" id="A0A8S0TZQ2"/>
<proteinExistence type="predicted"/>
<reference evidence="7 8" key="1">
    <citation type="submission" date="2019-12" db="EMBL/GenBank/DDBJ databases">
        <authorList>
            <person name="Alioto T."/>
            <person name="Alioto T."/>
            <person name="Gomez Garrido J."/>
        </authorList>
    </citation>
    <scope>NUCLEOTIDE SEQUENCE [LARGE SCALE GENOMIC DNA]</scope>
</reference>
<dbReference type="InterPro" id="IPR025265">
    <property type="entry name" value="WPP_dom"/>
</dbReference>
<feature type="chain" id="PRO_5035789461" evidence="5">
    <location>
        <begin position="21"/>
        <end position="162"/>
    </location>
</feature>
<evidence type="ECO:0000256" key="5">
    <source>
        <dbReference type="SAM" id="SignalP"/>
    </source>
</evidence>
<dbReference type="Proteomes" id="UP000594638">
    <property type="component" value="Unassembled WGS sequence"/>
</dbReference>
<keyword evidence="5" id="KW-0732">Signal</keyword>
<evidence type="ECO:0000259" key="6">
    <source>
        <dbReference type="Pfam" id="PF13943"/>
    </source>
</evidence>
<comment type="caution">
    <text evidence="7">The sequence shown here is derived from an EMBL/GenBank/DDBJ whole genome shotgun (WGS) entry which is preliminary data.</text>
</comment>
<evidence type="ECO:0000256" key="1">
    <source>
        <dbReference type="ARBA" id="ARBA00004123"/>
    </source>
</evidence>
<dbReference type="GO" id="GO:0005634">
    <property type="term" value="C:nucleus"/>
    <property type="evidence" value="ECO:0007669"/>
    <property type="project" value="UniProtKB-SubCell"/>
</dbReference>
<dbReference type="Gramene" id="OE9A000390T1">
    <property type="protein sequence ID" value="OE9A000390C1"/>
    <property type="gene ID" value="OE9A000390"/>
</dbReference>
<feature type="signal peptide" evidence="5">
    <location>
        <begin position="1"/>
        <end position="20"/>
    </location>
</feature>
<protein>
    <submittedName>
        <fullName evidence="7">MFP1 attachment factor 1-like</fullName>
    </submittedName>
</protein>
<keyword evidence="8" id="KW-1185">Reference proteome</keyword>
<keyword evidence="3" id="KW-0963">Cytoplasm</keyword>
<dbReference type="PANTHER" id="PTHR34362:SF1">
    <property type="entry name" value="WPP DOMAIN-CONTAINING PROTEIN 1-RELATED"/>
    <property type="match status" value="1"/>
</dbReference>
<dbReference type="EMBL" id="CACTIH010007336">
    <property type="protein sequence ID" value="CAA3010195.1"/>
    <property type="molecule type" value="Genomic_DNA"/>
</dbReference>
<dbReference type="PANTHER" id="PTHR34362">
    <property type="entry name" value="WPP DOMAIN-CONTAINING PROTEIN 1-RELATED"/>
    <property type="match status" value="1"/>
</dbReference>
<dbReference type="GO" id="GO:0048527">
    <property type="term" value="P:lateral root development"/>
    <property type="evidence" value="ECO:0007669"/>
    <property type="project" value="InterPro"/>
</dbReference>
<dbReference type="GO" id="GO:0000278">
    <property type="term" value="P:mitotic cell cycle"/>
    <property type="evidence" value="ECO:0007669"/>
    <property type="project" value="InterPro"/>
</dbReference>
<dbReference type="InterPro" id="IPR044692">
    <property type="entry name" value="WPP1/2/3"/>
</dbReference>
<keyword evidence="4" id="KW-0539">Nucleus</keyword>
<dbReference type="Pfam" id="PF13943">
    <property type="entry name" value="WPP"/>
    <property type="match status" value="1"/>
</dbReference>
<dbReference type="OrthoDB" id="1927559at2759"/>
<organism evidence="7 8">
    <name type="scientific">Olea europaea subsp. europaea</name>
    <dbReference type="NCBI Taxonomy" id="158383"/>
    <lineage>
        <taxon>Eukaryota</taxon>
        <taxon>Viridiplantae</taxon>
        <taxon>Streptophyta</taxon>
        <taxon>Embryophyta</taxon>
        <taxon>Tracheophyta</taxon>
        <taxon>Spermatophyta</taxon>
        <taxon>Magnoliopsida</taxon>
        <taxon>eudicotyledons</taxon>
        <taxon>Gunneridae</taxon>
        <taxon>Pentapetalae</taxon>
        <taxon>asterids</taxon>
        <taxon>lamiids</taxon>
        <taxon>Lamiales</taxon>
        <taxon>Oleaceae</taxon>
        <taxon>Oleeae</taxon>
        <taxon>Olea</taxon>
    </lineage>
</organism>
<dbReference type="Gene3D" id="1.10.246.200">
    <property type="entry name" value="WPP domain"/>
    <property type="match status" value="1"/>
</dbReference>
<accession>A0A8S0TZQ2</accession>
<evidence type="ECO:0000256" key="2">
    <source>
        <dbReference type="ARBA" id="ARBA00004496"/>
    </source>
</evidence>
<feature type="domain" description="WPP" evidence="6">
    <location>
        <begin position="94"/>
        <end position="151"/>
    </location>
</feature>
<evidence type="ECO:0000256" key="3">
    <source>
        <dbReference type="ARBA" id="ARBA00022490"/>
    </source>
</evidence>
<dbReference type="InterPro" id="IPR038214">
    <property type="entry name" value="WPP_sf"/>
</dbReference>
<sequence length="162" mass="17239">MTSKLVLLVFLGVLVCTTTARKLVVAEGPLNDQLFFHHWSSGEGGLSGGGGYGGTAAGGAGFGGGGGFGGGSWSNSEWLWFLRRILWWVWGCVSFSIWQPTKRTRNAVKNRLIESLSSPSILSKRYCTIPREEAADAATRIEKEVFLAAGATLVVGSSGGRR</sequence>